<gene>
    <name evidence="12" type="ORF">BVG16_25735</name>
</gene>
<evidence type="ECO:0000313" key="12">
    <source>
        <dbReference type="EMBL" id="OPA74171.1"/>
    </source>
</evidence>
<feature type="transmembrane region" description="Helical" evidence="9">
    <location>
        <begin position="282"/>
        <end position="302"/>
    </location>
</feature>
<name>A0A1T2X2Q2_9BACL</name>
<dbReference type="Gene3D" id="1.20.1560.10">
    <property type="entry name" value="ABC transporter type 1, transmembrane domain"/>
    <property type="match status" value="1"/>
</dbReference>
<dbReference type="GO" id="GO:0005886">
    <property type="term" value="C:plasma membrane"/>
    <property type="evidence" value="ECO:0007669"/>
    <property type="project" value="UniProtKB-SubCell"/>
</dbReference>
<dbReference type="STRING" id="1324314.BVG16_25735"/>
<sequence>MREIEQKPLKQRVKEVSLRRVWTLFREYRSLLFLIIMLALVSAVIGLLPPLVMKVIIDEAIPDGNMKQLVWMVVLMAVLPISSGMLGVWQNYMNFKVAQGVMRDLRQGLFSNLQRQSIGFFTTSRSGEVIQRVTEDVQAVQGVVTNLVVNTITQGVIVITTVVILFAMDWKLALLSVLLLPISMIPVRKVSRLRKQMRQETQKVRAQMSSQLGEVFGISGAMLTRIFGREESQEQQFNRTNKHVMDMELKLNLMGRWFMMFVGVLGPIGTAMIYLYGGYAVIQGTMTIGAIVAFAAYLARLYSPFGTLLNLHVEVVTALGVFQRIFEYMDMEPDMDDKPNAKALHSPHGRVAFHAVDFAYSRGNEAAAESVTTVDQQGRGVAGIQEVELKTTEGVVMKEAGPVLQGITFEALPNEVVALVGPSGAGKSTLISLIARLYDPIAGKITVDDTDLRDIKLQDLRHHIGYVTQESFLFHATIADNLRFAKEDATQEELEDACRKAYIHDFIVSLPQGYDTMVGERGHRLSGGERQRISIARAILKNPTILLLDEATSHLDSESEMYVQAALHTLMQGRTTLVIAHRLSTILAADQILVVQDGRIVEHGRHEELLQQHGMYAMLYETQFEKTGSGV</sequence>
<dbReference type="GO" id="GO:0005524">
    <property type="term" value="F:ATP binding"/>
    <property type="evidence" value="ECO:0007669"/>
    <property type="project" value="UniProtKB-KW"/>
</dbReference>
<dbReference type="SUPFAM" id="SSF52540">
    <property type="entry name" value="P-loop containing nucleoside triphosphate hydrolases"/>
    <property type="match status" value="1"/>
</dbReference>
<dbReference type="InterPro" id="IPR011527">
    <property type="entry name" value="ABC1_TM_dom"/>
</dbReference>
<evidence type="ECO:0000313" key="13">
    <source>
        <dbReference type="Proteomes" id="UP000190188"/>
    </source>
</evidence>
<comment type="subcellular location">
    <subcellularLocation>
        <location evidence="1">Cell membrane</location>
        <topology evidence="1">Multi-pass membrane protein</topology>
    </subcellularLocation>
</comment>
<dbReference type="PROSITE" id="PS50893">
    <property type="entry name" value="ABC_TRANSPORTER_2"/>
    <property type="match status" value="1"/>
</dbReference>
<evidence type="ECO:0000256" key="3">
    <source>
        <dbReference type="ARBA" id="ARBA00022475"/>
    </source>
</evidence>
<evidence type="ECO:0000259" key="11">
    <source>
        <dbReference type="PROSITE" id="PS50929"/>
    </source>
</evidence>
<dbReference type="PROSITE" id="PS00211">
    <property type="entry name" value="ABC_TRANSPORTER_1"/>
    <property type="match status" value="1"/>
</dbReference>
<keyword evidence="2" id="KW-0813">Transport</keyword>
<proteinExistence type="predicted"/>
<keyword evidence="13" id="KW-1185">Reference proteome</keyword>
<dbReference type="PANTHER" id="PTHR43394:SF1">
    <property type="entry name" value="ATP-BINDING CASSETTE SUB-FAMILY B MEMBER 10, MITOCHONDRIAL"/>
    <property type="match status" value="1"/>
</dbReference>
<evidence type="ECO:0000256" key="7">
    <source>
        <dbReference type="ARBA" id="ARBA00022989"/>
    </source>
</evidence>
<dbReference type="InterPro" id="IPR027417">
    <property type="entry name" value="P-loop_NTPase"/>
</dbReference>
<dbReference type="FunFam" id="3.40.50.300:FF:000221">
    <property type="entry name" value="Multidrug ABC transporter ATP-binding protein"/>
    <property type="match status" value="1"/>
</dbReference>
<keyword evidence="8 9" id="KW-0472">Membrane</keyword>
<dbReference type="InterPro" id="IPR039421">
    <property type="entry name" value="Type_1_exporter"/>
</dbReference>
<keyword evidence="7 9" id="KW-1133">Transmembrane helix</keyword>
<feature type="transmembrane region" description="Helical" evidence="9">
    <location>
        <begin position="69"/>
        <end position="89"/>
    </location>
</feature>
<dbReference type="PROSITE" id="PS50929">
    <property type="entry name" value="ABC_TM1F"/>
    <property type="match status" value="1"/>
</dbReference>
<evidence type="ECO:0000256" key="9">
    <source>
        <dbReference type="SAM" id="Phobius"/>
    </source>
</evidence>
<evidence type="ECO:0000256" key="2">
    <source>
        <dbReference type="ARBA" id="ARBA00022448"/>
    </source>
</evidence>
<evidence type="ECO:0000256" key="4">
    <source>
        <dbReference type="ARBA" id="ARBA00022692"/>
    </source>
</evidence>
<keyword evidence="3" id="KW-1003">Cell membrane</keyword>
<dbReference type="Proteomes" id="UP000190188">
    <property type="component" value="Unassembled WGS sequence"/>
</dbReference>
<evidence type="ECO:0000259" key="10">
    <source>
        <dbReference type="PROSITE" id="PS50893"/>
    </source>
</evidence>
<protein>
    <submittedName>
        <fullName evidence="12">ABC transporter</fullName>
    </submittedName>
</protein>
<feature type="transmembrane region" description="Helical" evidence="9">
    <location>
        <begin position="28"/>
        <end position="49"/>
    </location>
</feature>
<dbReference type="Pfam" id="PF00005">
    <property type="entry name" value="ABC_tran"/>
    <property type="match status" value="1"/>
</dbReference>
<feature type="domain" description="ABC transporter" evidence="10">
    <location>
        <begin position="384"/>
        <end position="622"/>
    </location>
</feature>
<dbReference type="CDD" id="cd18550">
    <property type="entry name" value="ABC_6TM_exporter_like"/>
    <property type="match status" value="1"/>
</dbReference>
<dbReference type="Pfam" id="PF00664">
    <property type="entry name" value="ABC_membrane"/>
    <property type="match status" value="1"/>
</dbReference>
<organism evidence="12 13">
    <name type="scientific">Paenibacillus selenitireducens</name>
    <dbReference type="NCBI Taxonomy" id="1324314"/>
    <lineage>
        <taxon>Bacteria</taxon>
        <taxon>Bacillati</taxon>
        <taxon>Bacillota</taxon>
        <taxon>Bacilli</taxon>
        <taxon>Bacillales</taxon>
        <taxon>Paenibacillaceae</taxon>
        <taxon>Paenibacillus</taxon>
    </lineage>
</organism>
<keyword evidence="4 9" id="KW-0812">Transmembrane</keyword>
<accession>A0A1T2X2Q2</accession>
<feature type="transmembrane region" description="Helical" evidence="9">
    <location>
        <begin position="257"/>
        <end position="276"/>
    </location>
</feature>
<dbReference type="SMART" id="SM00382">
    <property type="entry name" value="AAA"/>
    <property type="match status" value="1"/>
</dbReference>
<evidence type="ECO:0000256" key="1">
    <source>
        <dbReference type="ARBA" id="ARBA00004651"/>
    </source>
</evidence>
<dbReference type="GO" id="GO:0015421">
    <property type="term" value="F:ABC-type oligopeptide transporter activity"/>
    <property type="evidence" value="ECO:0007669"/>
    <property type="project" value="TreeGrafter"/>
</dbReference>
<feature type="transmembrane region" description="Helical" evidence="9">
    <location>
        <begin position="172"/>
        <end position="190"/>
    </location>
</feature>
<dbReference type="InterPro" id="IPR003439">
    <property type="entry name" value="ABC_transporter-like_ATP-bd"/>
</dbReference>
<dbReference type="SUPFAM" id="SSF90123">
    <property type="entry name" value="ABC transporter transmembrane region"/>
    <property type="match status" value="1"/>
</dbReference>
<feature type="transmembrane region" description="Helical" evidence="9">
    <location>
        <begin position="147"/>
        <end position="166"/>
    </location>
</feature>
<keyword evidence="6" id="KW-0067">ATP-binding</keyword>
<keyword evidence="5" id="KW-0547">Nucleotide-binding</keyword>
<evidence type="ECO:0000256" key="6">
    <source>
        <dbReference type="ARBA" id="ARBA00022840"/>
    </source>
</evidence>
<dbReference type="Gene3D" id="3.40.50.300">
    <property type="entry name" value="P-loop containing nucleotide triphosphate hydrolases"/>
    <property type="match status" value="1"/>
</dbReference>
<dbReference type="GO" id="GO:0016887">
    <property type="term" value="F:ATP hydrolysis activity"/>
    <property type="evidence" value="ECO:0007669"/>
    <property type="project" value="InterPro"/>
</dbReference>
<dbReference type="InterPro" id="IPR036640">
    <property type="entry name" value="ABC1_TM_sf"/>
</dbReference>
<dbReference type="AlphaFoldDB" id="A0A1T2X2Q2"/>
<dbReference type="EMBL" id="MSZX01000012">
    <property type="protein sequence ID" value="OPA74171.1"/>
    <property type="molecule type" value="Genomic_DNA"/>
</dbReference>
<reference evidence="12 13" key="1">
    <citation type="submission" date="2017-01" db="EMBL/GenBank/DDBJ databases">
        <title>Genome analysis of Paenibacillus selenitrireducens ES3-24.</title>
        <authorList>
            <person name="Xu D."/>
            <person name="Yao R."/>
            <person name="Zheng S."/>
        </authorList>
    </citation>
    <scope>NUCLEOTIDE SEQUENCE [LARGE SCALE GENOMIC DNA]</scope>
    <source>
        <strain evidence="12 13">ES3-24</strain>
    </source>
</reference>
<dbReference type="PANTHER" id="PTHR43394">
    <property type="entry name" value="ATP-DEPENDENT PERMEASE MDL1, MITOCHONDRIAL"/>
    <property type="match status" value="1"/>
</dbReference>
<evidence type="ECO:0000256" key="8">
    <source>
        <dbReference type="ARBA" id="ARBA00023136"/>
    </source>
</evidence>
<dbReference type="InterPro" id="IPR017871">
    <property type="entry name" value="ABC_transporter-like_CS"/>
</dbReference>
<feature type="domain" description="ABC transmembrane type-1" evidence="11">
    <location>
        <begin position="33"/>
        <end position="311"/>
    </location>
</feature>
<evidence type="ECO:0000256" key="5">
    <source>
        <dbReference type="ARBA" id="ARBA00022741"/>
    </source>
</evidence>
<comment type="caution">
    <text evidence="12">The sequence shown here is derived from an EMBL/GenBank/DDBJ whole genome shotgun (WGS) entry which is preliminary data.</text>
</comment>
<dbReference type="OrthoDB" id="9770415at2"/>
<dbReference type="InterPro" id="IPR003593">
    <property type="entry name" value="AAA+_ATPase"/>
</dbReference>